<name>A0A3A0VUV1_STAGA</name>
<dbReference type="Proteomes" id="UP000265541">
    <property type="component" value="Unassembled WGS sequence"/>
</dbReference>
<keyword evidence="1" id="KW-0175">Coiled coil</keyword>
<gene>
    <name evidence="2" type="ORF">BUZ14_11360</name>
</gene>
<evidence type="ECO:0000256" key="1">
    <source>
        <dbReference type="SAM" id="Coils"/>
    </source>
</evidence>
<evidence type="ECO:0000313" key="3">
    <source>
        <dbReference type="Proteomes" id="UP000265541"/>
    </source>
</evidence>
<sequence length="107" mass="12791">MLNKEQMRASVWEEISKLTEQDIELINEKLKMAKKEKSIFEELNYLSYANDLCKINQTHKTLYIKKFIDNLLLNEHASFEELEQMDYLEHKANISHDEQRKNMNIAA</sequence>
<reference evidence="2 3" key="1">
    <citation type="journal article" date="2016" name="Front. Microbiol.">
        <title>Comprehensive Phylogenetic Analysis of Bovine Non-aureus Staphylococci Species Based on Whole-Genome Sequencing.</title>
        <authorList>
            <person name="Naushad S."/>
            <person name="Barkema H.W."/>
            <person name="Luby C."/>
            <person name="Condas L.A."/>
            <person name="Nobrega D.B."/>
            <person name="Carson D.A."/>
            <person name="De Buck J."/>
        </authorList>
    </citation>
    <scope>NUCLEOTIDE SEQUENCE [LARGE SCALE GENOMIC DNA]</scope>
    <source>
        <strain evidence="2 3">SNUC 4781</strain>
    </source>
</reference>
<proteinExistence type="predicted"/>
<comment type="caution">
    <text evidence="2">The sequence shown here is derived from an EMBL/GenBank/DDBJ whole genome shotgun (WGS) entry which is preliminary data.</text>
</comment>
<organism evidence="2 3">
    <name type="scientific">Staphylococcus gallinarum</name>
    <dbReference type="NCBI Taxonomy" id="1293"/>
    <lineage>
        <taxon>Bacteria</taxon>
        <taxon>Bacillati</taxon>
        <taxon>Bacillota</taxon>
        <taxon>Bacilli</taxon>
        <taxon>Bacillales</taxon>
        <taxon>Staphylococcaceae</taxon>
        <taxon>Staphylococcus</taxon>
    </lineage>
</organism>
<dbReference type="AlphaFoldDB" id="A0A3A0VUV1"/>
<protein>
    <submittedName>
        <fullName evidence="2">Uncharacterized protein</fullName>
    </submittedName>
</protein>
<dbReference type="RefSeq" id="WP_119486019.1">
    <property type="nucleotide sequence ID" value="NZ_QYJN01000006.1"/>
</dbReference>
<dbReference type="EMBL" id="QYJN01000006">
    <property type="protein sequence ID" value="RIP33125.1"/>
    <property type="molecule type" value="Genomic_DNA"/>
</dbReference>
<accession>A0A3A0VUV1</accession>
<evidence type="ECO:0000313" key="2">
    <source>
        <dbReference type="EMBL" id="RIP33125.1"/>
    </source>
</evidence>
<feature type="coiled-coil region" evidence="1">
    <location>
        <begin position="16"/>
        <end position="43"/>
    </location>
</feature>